<accession>A0A5S5AYR1</accession>
<gene>
    <name evidence="2" type="ORF">LZ11_00003</name>
</gene>
<reference evidence="2 3" key="1">
    <citation type="submission" date="2019-07" db="EMBL/GenBank/DDBJ databases">
        <title>Genomic Encyclopedia of Type Strains, Phase I: the one thousand microbial genomes (KMG-I) project.</title>
        <authorList>
            <person name="Kyrpides N."/>
        </authorList>
    </citation>
    <scope>NUCLEOTIDE SEQUENCE [LARGE SCALE GENOMIC DNA]</scope>
    <source>
        <strain evidence="2 3">DSM 16647</strain>
    </source>
</reference>
<dbReference type="RefSeq" id="WP_148865424.1">
    <property type="nucleotide sequence ID" value="NZ_VNHO01000001.1"/>
</dbReference>
<feature type="domain" description="Putative regulatory protein FmdB zinc ribbon" evidence="1">
    <location>
        <begin position="1"/>
        <end position="41"/>
    </location>
</feature>
<dbReference type="OrthoDB" id="9813321at2"/>
<dbReference type="EMBL" id="VNHO01000001">
    <property type="protein sequence ID" value="TYP59847.1"/>
    <property type="molecule type" value="Genomic_DNA"/>
</dbReference>
<evidence type="ECO:0000259" key="1">
    <source>
        <dbReference type="SMART" id="SM00834"/>
    </source>
</evidence>
<dbReference type="InterPro" id="IPR029040">
    <property type="entry name" value="RPABC4/Spt4"/>
</dbReference>
<dbReference type="SUPFAM" id="SSF63393">
    <property type="entry name" value="RNA polymerase subunits"/>
    <property type="match status" value="1"/>
</dbReference>
<dbReference type="Proteomes" id="UP000322294">
    <property type="component" value="Unassembled WGS sequence"/>
</dbReference>
<dbReference type="SMART" id="SM00834">
    <property type="entry name" value="CxxC_CXXC_SSSS"/>
    <property type="match status" value="1"/>
</dbReference>
<organism evidence="2 3">
    <name type="scientific">Thermosediminibacter litoriperuensis</name>
    <dbReference type="NCBI Taxonomy" id="291989"/>
    <lineage>
        <taxon>Bacteria</taxon>
        <taxon>Bacillati</taxon>
        <taxon>Bacillota</taxon>
        <taxon>Clostridia</taxon>
        <taxon>Thermosediminibacterales</taxon>
        <taxon>Thermosediminibacteraceae</taxon>
        <taxon>Thermosediminibacter</taxon>
    </lineage>
</organism>
<name>A0A5S5AYR1_9FIRM</name>
<dbReference type="AlphaFoldDB" id="A0A5S5AYR1"/>
<dbReference type="Gene3D" id="2.20.28.30">
    <property type="entry name" value="RNA polymerase ii, chain L"/>
    <property type="match status" value="1"/>
</dbReference>
<dbReference type="Pfam" id="PF09723">
    <property type="entry name" value="Zn_ribbon_8"/>
    <property type="match status" value="1"/>
</dbReference>
<protein>
    <submittedName>
        <fullName evidence="2">Putative FmdB family regulatory protein</fullName>
    </submittedName>
</protein>
<comment type="caution">
    <text evidence="2">The sequence shown here is derived from an EMBL/GenBank/DDBJ whole genome shotgun (WGS) entry which is preliminary data.</text>
</comment>
<sequence>MPTYDFVCRKCGHKFSEFVSLREKENVKCPECGGKVEQRFTDFIYVGKGGSGGSGSGGCSGGCGSCSGCR</sequence>
<evidence type="ECO:0000313" key="2">
    <source>
        <dbReference type="EMBL" id="TYP59847.1"/>
    </source>
</evidence>
<keyword evidence="3" id="KW-1185">Reference proteome</keyword>
<dbReference type="InterPro" id="IPR013429">
    <property type="entry name" value="Regulatory_FmdB_Zinc_ribbon"/>
</dbReference>
<dbReference type="NCBIfam" id="TIGR02605">
    <property type="entry name" value="CxxC_CxxC_SSSS"/>
    <property type="match status" value="1"/>
</dbReference>
<evidence type="ECO:0000313" key="3">
    <source>
        <dbReference type="Proteomes" id="UP000322294"/>
    </source>
</evidence>
<proteinExistence type="predicted"/>